<evidence type="ECO:0000313" key="1">
    <source>
        <dbReference type="EMBL" id="KAK1383469.1"/>
    </source>
</evidence>
<dbReference type="AlphaFoldDB" id="A0AAD8ICY0"/>
<reference evidence="1" key="2">
    <citation type="submission" date="2023-05" db="EMBL/GenBank/DDBJ databases">
        <authorList>
            <person name="Schelkunov M.I."/>
        </authorList>
    </citation>
    <scope>NUCLEOTIDE SEQUENCE</scope>
    <source>
        <strain evidence="1">Hsosn_3</strain>
        <tissue evidence="1">Leaf</tissue>
    </source>
</reference>
<name>A0AAD8ICY0_9APIA</name>
<organism evidence="1 2">
    <name type="scientific">Heracleum sosnowskyi</name>
    <dbReference type="NCBI Taxonomy" id="360622"/>
    <lineage>
        <taxon>Eukaryota</taxon>
        <taxon>Viridiplantae</taxon>
        <taxon>Streptophyta</taxon>
        <taxon>Embryophyta</taxon>
        <taxon>Tracheophyta</taxon>
        <taxon>Spermatophyta</taxon>
        <taxon>Magnoliopsida</taxon>
        <taxon>eudicotyledons</taxon>
        <taxon>Gunneridae</taxon>
        <taxon>Pentapetalae</taxon>
        <taxon>asterids</taxon>
        <taxon>campanulids</taxon>
        <taxon>Apiales</taxon>
        <taxon>Apiaceae</taxon>
        <taxon>Apioideae</taxon>
        <taxon>apioid superclade</taxon>
        <taxon>Tordylieae</taxon>
        <taxon>Tordyliinae</taxon>
        <taxon>Heracleum</taxon>
    </lineage>
</organism>
<dbReference type="EMBL" id="JAUIZM010000005">
    <property type="protein sequence ID" value="KAK1383469.1"/>
    <property type="molecule type" value="Genomic_DNA"/>
</dbReference>
<dbReference type="PANTHER" id="PTHR33219">
    <property type="entry name" value="YLMG HOMOLOG PROTEIN 2, CHLOROPLASTIC"/>
    <property type="match status" value="1"/>
</dbReference>
<dbReference type="InterPro" id="IPR003425">
    <property type="entry name" value="CCB3/YggT"/>
</dbReference>
<evidence type="ECO:0000313" key="2">
    <source>
        <dbReference type="Proteomes" id="UP001237642"/>
    </source>
</evidence>
<proteinExistence type="predicted"/>
<dbReference type="GO" id="GO:0016020">
    <property type="term" value="C:membrane"/>
    <property type="evidence" value="ECO:0007669"/>
    <property type="project" value="InterPro"/>
</dbReference>
<dbReference type="GO" id="GO:0009507">
    <property type="term" value="C:chloroplast"/>
    <property type="evidence" value="ECO:0007669"/>
    <property type="project" value="TreeGrafter"/>
</dbReference>
<keyword evidence="2" id="KW-1185">Reference proteome</keyword>
<accession>A0AAD8ICY0</accession>
<reference evidence="1" key="1">
    <citation type="submission" date="2023-02" db="EMBL/GenBank/DDBJ databases">
        <title>Genome of toxic invasive species Heracleum sosnowskyi carries increased number of genes despite the absence of recent whole-genome duplications.</title>
        <authorList>
            <person name="Schelkunov M."/>
            <person name="Shtratnikova V."/>
            <person name="Makarenko M."/>
            <person name="Klepikova A."/>
            <person name="Omelchenko D."/>
            <person name="Novikova G."/>
            <person name="Obukhova E."/>
            <person name="Bogdanov V."/>
            <person name="Penin A."/>
            <person name="Logacheva M."/>
        </authorList>
    </citation>
    <scope>NUCLEOTIDE SEQUENCE</scope>
    <source>
        <strain evidence="1">Hsosn_3</strain>
        <tissue evidence="1">Leaf</tissue>
    </source>
</reference>
<comment type="caution">
    <text evidence="1">The sequence shown here is derived from an EMBL/GenBank/DDBJ whole genome shotgun (WGS) entry which is preliminary data.</text>
</comment>
<sequence>MNCLQGVCKMPKQNQLLGLQENVIRSTRPLCFAAVKIHRQQLHTPWTIMASGLAKCIEVYMAVLAIRCALGYFPNVEWNCQPYSGLRDICDPFLLLFQNIIPPVFDSLDLSLSVGFLVLTVLVEILTLRPF</sequence>
<dbReference type="PANTHER" id="PTHR33219:SF10">
    <property type="entry name" value="OS07G0185300 PROTEIN"/>
    <property type="match status" value="1"/>
</dbReference>
<dbReference type="Proteomes" id="UP001237642">
    <property type="component" value="Unassembled WGS sequence"/>
</dbReference>
<gene>
    <name evidence="1" type="ORF">POM88_021204</name>
</gene>
<dbReference type="GO" id="GO:0010020">
    <property type="term" value="P:chloroplast fission"/>
    <property type="evidence" value="ECO:0007669"/>
    <property type="project" value="TreeGrafter"/>
</dbReference>
<protein>
    <submittedName>
        <fullName evidence="1">YlmG protein 1-2, chloroplastic</fullName>
    </submittedName>
</protein>
<dbReference type="Pfam" id="PF02325">
    <property type="entry name" value="CCB3_YggT"/>
    <property type="match status" value="1"/>
</dbReference>